<comment type="caution">
    <text evidence="2">The sequence shown here is derived from an EMBL/GenBank/DDBJ whole genome shotgun (WGS) entry which is preliminary data.</text>
</comment>
<protein>
    <recommendedName>
        <fullName evidence="1">Restriction endonuclease type IV Mrr domain-containing protein</fullName>
    </recommendedName>
</protein>
<dbReference type="InterPro" id="IPR007560">
    <property type="entry name" value="Restrct_endonuc_IV_Mrr"/>
</dbReference>
<accession>A0ABQ2XW74</accession>
<evidence type="ECO:0000313" key="2">
    <source>
        <dbReference type="EMBL" id="GGX37330.1"/>
    </source>
</evidence>
<dbReference type="Proteomes" id="UP000617743">
    <property type="component" value="Unassembled WGS sequence"/>
</dbReference>
<reference evidence="3" key="1">
    <citation type="journal article" date="2019" name="Int. J. Syst. Evol. Microbiol.">
        <title>The Global Catalogue of Microorganisms (GCM) 10K type strain sequencing project: providing services to taxonomists for standard genome sequencing and annotation.</title>
        <authorList>
            <consortium name="The Broad Institute Genomics Platform"/>
            <consortium name="The Broad Institute Genome Sequencing Center for Infectious Disease"/>
            <person name="Wu L."/>
            <person name="Ma J."/>
        </authorList>
    </citation>
    <scope>NUCLEOTIDE SEQUENCE [LARGE SCALE GENOMIC DNA]</scope>
    <source>
        <strain evidence="3">JCM 4866</strain>
    </source>
</reference>
<feature type="domain" description="Restriction endonuclease type IV Mrr" evidence="1">
    <location>
        <begin position="247"/>
        <end position="377"/>
    </location>
</feature>
<organism evidence="2 3">
    <name type="scientific">Streptomyces lomondensis</name>
    <dbReference type="NCBI Taxonomy" id="68229"/>
    <lineage>
        <taxon>Bacteria</taxon>
        <taxon>Bacillati</taxon>
        <taxon>Actinomycetota</taxon>
        <taxon>Actinomycetes</taxon>
        <taxon>Kitasatosporales</taxon>
        <taxon>Streptomycetaceae</taxon>
        <taxon>Streptomyces</taxon>
    </lineage>
</organism>
<gene>
    <name evidence="2" type="ORF">GCM10010383_79040</name>
</gene>
<dbReference type="EMBL" id="BMWC01000038">
    <property type="protein sequence ID" value="GGX37330.1"/>
    <property type="molecule type" value="Genomic_DNA"/>
</dbReference>
<evidence type="ECO:0000313" key="3">
    <source>
        <dbReference type="Proteomes" id="UP000617743"/>
    </source>
</evidence>
<dbReference type="Gene3D" id="3.40.1350.10">
    <property type="match status" value="1"/>
</dbReference>
<dbReference type="InterPro" id="IPR011856">
    <property type="entry name" value="tRNA_endonuc-like_dom_sf"/>
</dbReference>
<name>A0ABQ2XW74_9ACTN</name>
<keyword evidence="3" id="KW-1185">Reference proteome</keyword>
<proteinExistence type="predicted"/>
<evidence type="ECO:0000259" key="1">
    <source>
        <dbReference type="Pfam" id="PF04471"/>
    </source>
</evidence>
<sequence>MRMDLEELLRAMDRTAANLKKLESVWERAQPFIPSGPQRGSDPQYDGLRAAWTDLLSGLPPIDGWTITEPLPDIDEIGQAYIDYLEIGVPPSAVDAAGEKPGADLAAYRYRLERARRRAARGRLEQLVATVDATLPIAVQGSARDSQEVLSNDLTEKIEAAIGEIARLLGEDAESIDRWWDLQRHMRFSQGHDWHDIVEFDWPAVRAGIEVNSLGDSDPLPVPDMDLGHAASGNLTGAATLALPWERLDDDGFERLLYDLLRDIPEHQNVQWLMQTRAPDRGRDLSLDRVLRDGSGGVRTERVIIQAKHWRSRSVNAAALNETVVAGKLWGPPLVRGIVIATSGRFTADAVAWAERHNSEGTAPYVELWPDSRLETLLAQRPHIAAAHGLK</sequence>
<dbReference type="Pfam" id="PF04471">
    <property type="entry name" value="Mrr_cat"/>
    <property type="match status" value="1"/>
</dbReference>